<organism evidence="3 4">
    <name type="scientific">Favolaschia claudopus</name>
    <dbReference type="NCBI Taxonomy" id="2862362"/>
    <lineage>
        <taxon>Eukaryota</taxon>
        <taxon>Fungi</taxon>
        <taxon>Dikarya</taxon>
        <taxon>Basidiomycota</taxon>
        <taxon>Agaricomycotina</taxon>
        <taxon>Agaricomycetes</taxon>
        <taxon>Agaricomycetidae</taxon>
        <taxon>Agaricales</taxon>
        <taxon>Marasmiineae</taxon>
        <taxon>Mycenaceae</taxon>
        <taxon>Favolaschia</taxon>
    </lineage>
</organism>
<dbReference type="SFLD" id="SFLDG01021">
    <property type="entry name" value="Trichodiene_Synthase_Like"/>
    <property type="match status" value="1"/>
</dbReference>
<sequence>MPSYLHSAQQVATLAAATLRRVFSAAESDQDSEFSPVSYTICSFLDRIMHVPPASDDFRHQKLVCALEEHMYLWGVLPASNGAFIHQTCKHSAAMAELSYHHHDFDTQLQIAKFTWFMIYIDDLASNMPSVLEDFQMKLLRRETPDHPVLQHFASHLLDMYKFWDSLAANGITSAALEFITGCALEIHTEIRKIKLDSSSASWPYFLRAQTGVAPAYAFMIFRTISGSMSQYMQVIADVCLFIDLTNDVLSFYKEELAGETANYIHNRAGVTGRAPTYVLAEVAEEALAAHDRVTMALRGCGSQGLDAWMTFVHGYLAFHLTQDRYKLKDLLC</sequence>
<dbReference type="AlphaFoldDB" id="A0AAV9ZDU3"/>
<dbReference type="SFLD" id="SFLDS00005">
    <property type="entry name" value="Isoprenoid_Synthase_Type_I"/>
    <property type="match status" value="1"/>
</dbReference>
<evidence type="ECO:0000256" key="2">
    <source>
        <dbReference type="ARBA" id="ARBA00023239"/>
    </source>
</evidence>
<dbReference type="InterPro" id="IPR024652">
    <property type="entry name" value="Trichodiene_synth"/>
</dbReference>
<dbReference type="InterPro" id="IPR008949">
    <property type="entry name" value="Isoprenoid_synthase_dom_sf"/>
</dbReference>
<proteinExistence type="inferred from homology"/>
<keyword evidence="2" id="KW-0456">Lyase</keyword>
<dbReference type="SUPFAM" id="SSF48576">
    <property type="entry name" value="Terpenoid synthases"/>
    <property type="match status" value="1"/>
</dbReference>
<evidence type="ECO:0000313" key="3">
    <source>
        <dbReference type="EMBL" id="KAK6977970.1"/>
    </source>
</evidence>
<dbReference type="GO" id="GO:0016838">
    <property type="term" value="F:carbon-oxygen lyase activity, acting on phosphates"/>
    <property type="evidence" value="ECO:0007669"/>
    <property type="project" value="InterPro"/>
</dbReference>
<gene>
    <name evidence="3" type="ORF">R3P38DRAFT_501214</name>
</gene>
<protein>
    <submittedName>
        <fullName evidence="3">Isoprenoid synthase domain-containing protein</fullName>
    </submittedName>
</protein>
<name>A0AAV9ZDU3_9AGAR</name>
<dbReference type="EMBL" id="JAWWNJ010000162">
    <property type="protein sequence ID" value="KAK6977970.1"/>
    <property type="molecule type" value="Genomic_DNA"/>
</dbReference>
<dbReference type="Pfam" id="PF06330">
    <property type="entry name" value="TRI5"/>
    <property type="match status" value="1"/>
</dbReference>
<keyword evidence="4" id="KW-1185">Reference proteome</keyword>
<evidence type="ECO:0000256" key="1">
    <source>
        <dbReference type="ARBA" id="ARBA00007946"/>
    </source>
</evidence>
<comment type="similarity">
    <text evidence="1">Belongs to the trichodiene synthase family.</text>
</comment>
<reference evidence="3 4" key="1">
    <citation type="journal article" date="2024" name="J Genomics">
        <title>Draft genome sequencing and assembly of Favolaschia claudopus CIRM-BRFM 2984 isolated from oak limbs.</title>
        <authorList>
            <person name="Navarro D."/>
            <person name="Drula E."/>
            <person name="Chaduli D."/>
            <person name="Cazenave R."/>
            <person name="Ahrendt S."/>
            <person name="Wang J."/>
            <person name="Lipzen A."/>
            <person name="Daum C."/>
            <person name="Barry K."/>
            <person name="Grigoriev I.V."/>
            <person name="Favel A."/>
            <person name="Rosso M.N."/>
            <person name="Martin F."/>
        </authorList>
    </citation>
    <scope>NUCLEOTIDE SEQUENCE [LARGE SCALE GENOMIC DNA]</scope>
    <source>
        <strain evidence="3 4">CIRM-BRFM 2984</strain>
    </source>
</reference>
<evidence type="ECO:0000313" key="4">
    <source>
        <dbReference type="Proteomes" id="UP001362999"/>
    </source>
</evidence>
<dbReference type="Gene3D" id="1.10.600.10">
    <property type="entry name" value="Farnesyl Diphosphate Synthase"/>
    <property type="match status" value="1"/>
</dbReference>
<comment type="caution">
    <text evidence="3">The sequence shown here is derived from an EMBL/GenBank/DDBJ whole genome shotgun (WGS) entry which is preliminary data.</text>
</comment>
<accession>A0AAV9ZDU3</accession>
<dbReference type="Proteomes" id="UP001362999">
    <property type="component" value="Unassembled WGS sequence"/>
</dbReference>